<dbReference type="InterPro" id="IPR058450">
    <property type="entry name" value="DUF8137"/>
</dbReference>
<gene>
    <name evidence="1" type="ORF">ACFQJ9_02660</name>
    <name evidence="2" type="ORF">ACFQJ9_03700</name>
</gene>
<dbReference type="EMBL" id="JBHTAR010000004">
    <property type="protein sequence ID" value="MFC7198558.1"/>
    <property type="molecule type" value="Genomic_DNA"/>
</dbReference>
<dbReference type="AlphaFoldDB" id="A0ABD5YXL9"/>
<proteinExistence type="predicted"/>
<dbReference type="Pfam" id="PF26458">
    <property type="entry name" value="DUF8137"/>
    <property type="match status" value="1"/>
</dbReference>
<reference evidence="1" key="1">
    <citation type="journal article" date="2014" name="Int. J. Syst. Evol. Microbiol.">
        <title>Complete genome sequence of Corynebacterium casei LMG S-19264T (=DSM 44701T), isolated from a smear-ripened cheese.</title>
        <authorList>
            <consortium name="US DOE Joint Genome Institute (JGI-PGF)"/>
            <person name="Walter F."/>
            <person name="Albersmeier A."/>
            <person name="Kalinowski J."/>
            <person name="Ruckert C."/>
        </authorList>
    </citation>
    <scope>NUCLEOTIDE SEQUENCE [LARGE SCALE GENOMIC DNA]</scope>
    <source>
        <strain evidence="1">NBRC 114356</strain>
    </source>
</reference>
<evidence type="ECO:0000313" key="1">
    <source>
        <dbReference type="EMBL" id="MFC7198373.1"/>
    </source>
</evidence>
<accession>A0ABD5YXL9</accession>
<dbReference type="Proteomes" id="UP001596447">
    <property type="component" value="Unassembled WGS sequence"/>
</dbReference>
<organism evidence="1 3">
    <name type="scientific">Halospeciosus flavus</name>
    <dbReference type="NCBI Taxonomy" id="3032283"/>
    <lineage>
        <taxon>Archaea</taxon>
        <taxon>Methanobacteriati</taxon>
        <taxon>Methanobacteriota</taxon>
        <taxon>Stenosarchaea group</taxon>
        <taxon>Halobacteria</taxon>
        <taxon>Halobacteriales</taxon>
        <taxon>Halobacteriaceae</taxon>
        <taxon>Halospeciosus</taxon>
    </lineage>
</organism>
<dbReference type="EMBL" id="JBHTAR010000004">
    <property type="protein sequence ID" value="MFC7198373.1"/>
    <property type="molecule type" value="Genomic_DNA"/>
</dbReference>
<evidence type="ECO:0000313" key="2">
    <source>
        <dbReference type="EMBL" id="MFC7198558.1"/>
    </source>
</evidence>
<dbReference type="RefSeq" id="WP_382267832.1">
    <property type="nucleotide sequence ID" value="NZ_JBHTAR010000004.1"/>
</dbReference>
<protein>
    <submittedName>
        <fullName evidence="1">Uncharacterized protein</fullName>
    </submittedName>
</protein>
<sequence length="269" mass="31040">MDELDQVVTNATPEEPDSVRTVVATYEEALTSTSNSSSDLRSLRWQYYRPIANLLEKTALQHGWAFYDELLATYSPRNQFGVSACSHVLVNGVGRFVIRTRYRDDVEAVPGTALRYLRAYSSVSDHFLARQEAWTYGWGIGHPSHSVAMYLQESVEDNPRWVQSALEQAFYADQAAATDLLERLVTDESIEFSVQLTSDRTVPKERFLIECLVGPDRAYEPTVPRYWEWWDESDYIFDWNPSIESRLRALIADLDLDLPSDWTFQDLRF</sequence>
<name>A0ABD5YXL9_9EURY</name>
<reference evidence="3" key="2">
    <citation type="journal article" date="2019" name="Int. J. Syst. Evol. Microbiol.">
        <title>The Global Catalogue of Microorganisms (GCM) 10K type strain sequencing project: providing services to taxonomists for standard genome sequencing and annotation.</title>
        <authorList>
            <consortium name="The Broad Institute Genomics Platform"/>
            <consortium name="The Broad Institute Genome Sequencing Center for Infectious Disease"/>
            <person name="Wu L."/>
            <person name="Ma J."/>
        </authorList>
    </citation>
    <scope>NUCLEOTIDE SEQUENCE [LARGE SCALE GENOMIC DNA]</scope>
    <source>
        <strain evidence="3">XZGYJ-43</strain>
    </source>
</reference>
<evidence type="ECO:0000313" key="3">
    <source>
        <dbReference type="Proteomes" id="UP001596447"/>
    </source>
</evidence>
<reference evidence="1" key="3">
    <citation type="submission" date="2024-09" db="EMBL/GenBank/DDBJ databases">
        <authorList>
            <person name="Sun Q."/>
        </authorList>
    </citation>
    <scope>NUCLEOTIDE SEQUENCE</scope>
    <source>
        <strain evidence="1">NBRC 114356</strain>
    </source>
</reference>
<comment type="caution">
    <text evidence="1">The sequence shown here is derived from an EMBL/GenBank/DDBJ whole genome shotgun (WGS) entry which is preliminary data.</text>
</comment>
<keyword evidence="3" id="KW-1185">Reference proteome</keyword>